<reference evidence="2 3" key="1">
    <citation type="submission" date="2024-06" db="EMBL/GenBank/DDBJ databases">
        <title>The Natural Products Discovery Center: Release of the First 8490 Sequenced Strains for Exploring Actinobacteria Biosynthetic Diversity.</title>
        <authorList>
            <person name="Kalkreuter E."/>
            <person name="Kautsar S.A."/>
            <person name="Yang D."/>
            <person name="Bader C.D."/>
            <person name="Teijaro C.N."/>
            <person name="Fluegel L."/>
            <person name="Davis C.M."/>
            <person name="Simpson J.R."/>
            <person name="Lauterbach L."/>
            <person name="Steele A.D."/>
            <person name="Gui C."/>
            <person name="Meng S."/>
            <person name="Li G."/>
            <person name="Viehrig K."/>
            <person name="Ye F."/>
            <person name="Su P."/>
            <person name="Kiefer A.F."/>
            <person name="Nichols A."/>
            <person name="Cepeda A.J."/>
            <person name="Yan W."/>
            <person name="Fan B."/>
            <person name="Jiang Y."/>
            <person name="Adhikari A."/>
            <person name="Zheng C.-J."/>
            <person name="Schuster L."/>
            <person name="Cowan T.M."/>
            <person name="Smanski M.J."/>
            <person name="Chevrette M.G."/>
            <person name="De Carvalho L.P.S."/>
            <person name="Shen B."/>
        </authorList>
    </citation>
    <scope>NUCLEOTIDE SEQUENCE [LARGE SCALE GENOMIC DNA]</scope>
    <source>
        <strain evidence="2 3">NPDC000837</strain>
    </source>
</reference>
<name>A0ABV1V3A5_9ACTN</name>
<feature type="region of interest" description="Disordered" evidence="1">
    <location>
        <begin position="208"/>
        <end position="259"/>
    </location>
</feature>
<evidence type="ECO:0008006" key="4">
    <source>
        <dbReference type="Google" id="ProtNLM"/>
    </source>
</evidence>
<proteinExistence type="predicted"/>
<sequence length="347" mass="35352">MILGAAAPVSAAPAVEPGPSIGGKVYQAGWWWKSNDENEVDKSGLIARPEPTPPNVPAGAMTAAAVNGAEEMVAAIEFALEYGPGADVASFDVMLRESSAPDSNVNSGGEGVKVVACPVTDAFWTKAEGGRWSSRPAYDCESAAAAGKRGKDGIWHFDLTSIARLWLAQDSQLPTSIALVEQVEAPMSFQVTWDGPSDKGIGMKLVATGGATPQPPADIPADSGTTGDSGAVDTGDAGTDAFGEVPADAGTMPDDATAPAATEAREVAPSSGLRSPAAATPVTHVGSMLEDIPGGVLFLIPVGLGLAYAVMFALGPNGEPVLSGARHGVGRALDQLRVIKTFFKEAQ</sequence>
<dbReference type="Proteomes" id="UP001445472">
    <property type="component" value="Unassembled WGS sequence"/>
</dbReference>
<dbReference type="EMBL" id="JBEPBX010000039">
    <property type="protein sequence ID" value="MER6617519.1"/>
    <property type="molecule type" value="Genomic_DNA"/>
</dbReference>
<keyword evidence="3" id="KW-1185">Reference proteome</keyword>
<dbReference type="RefSeq" id="WP_351978584.1">
    <property type="nucleotide sequence ID" value="NZ_JBEPBX010000039.1"/>
</dbReference>
<accession>A0ABV1V3A5</accession>
<comment type="caution">
    <text evidence="2">The sequence shown here is derived from an EMBL/GenBank/DDBJ whole genome shotgun (WGS) entry which is preliminary data.</text>
</comment>
<evidence type="ECO:0000256" key="1">
    <source>
        <dbReference type="SAM" id="MobiDB-lite"/>
    </source>
</evidence>
<gene>
    <name evidence="2" type="ORF">ABT276_30135</name>
</gene>
<protein>
    <recommendedName>
        <fullName evidence="4">DNRLRE domain-containing protein</fullName>
    </recommendedName>
</protein>
<evidence type="ECO:0000313" key="3">
    <source>
        <dbReference type="Proteomes" id="UP001445472"/>
    </source>
</evidence>
<organism evidence="2 3">
    <name type="scientific">Streptomyces xantholiticus</name>
    <dbReference type="NCBI Taxonomy" id="68285"/>
    <lineage>
        <taxon>Bacteria</taxon>
        <taxon>Bacillati</taxon>
        <taxon>Actinomycetota</taxon>
        <taxon>Actinomycetes</taxon>
        <taxon>Kitasatosporales</taxon>
        <taxon>Streptomycetaceae</taxon>
        <taxon>Streptomyces</taxon>
    </lineage>
</organism>
<evidence type="ECO:0000313" key="2">
    <source>
        <dbReference type="EMBL" id="MER6617519.1"/>
    </source>
</evidence>
<feature type="compositionally biased region" description="Low complexity" evidence="1">
    <location>
        <begin position="246"/>
        <end position="259"/>
    </location>
</feature>